<dbReference type="InParanoid" id="A0A165FMG9"/>
<dbReference type="GO" id="GO:0004525">
    <property type="term" value="F:ribonuclease III activity"/>
    <property type="evidence" value="ECO:0007669"/>
    <property type="project" value="InterPro"/>
</dbReference>
<sequence>MRDYARTTTPSATPSAFDAQTYIALQPPPASQLSAFAYRVGLLPPRATRELEQRIIPLVQRICTHPSYGEFWRLHRPQEPAPADNASLDAVGNSLLGLFAAEFVHATWPHLPTRATKAAVSAFVGPNTLCMVARELGAAQLLRWQRSPRTEYRSALIHQDALMTIPRALVGLIYQLNSVGEARKFAEAFFLSRQVDLRTLLKFVNPKLSLVDVLIKFGWDKPVTRLLSESGRFTPTPVFVVGVYSGVHKLGESFGSSLKMAEYRACEDALWRLYLTQAPKGSFTLPSATFDGWGKEAMFQASSTRPPHSRSRSHSPTPPPPPSYQSPPAAYQTACRSGLPSDPS</sequence>
<keyword evidence="2" id="KW-0694">RNA-binding</keyword>
<organism evidence="10 11">
    <name type="scientific">Calocera cornea HHB12733</name>
    <dbReference type="NCBI Taxonomy" id="1353952"/>
    <lineage>
        <taxon>Eukaryota</taxon>
        <taxon>Fungi</taxon>
        <taxon>Dikarya</taxon>
        <taxon>Basidiomycota</taxon>
        <taxon>Agaricomycotina</taxon>
        <taxon>Dacrymycetes</taxon>
        <taxon>Dacrymycetales</taxon>
        <taxon>Dacrymycetaceae</taxon>
        <taxon>Calocera</taxon>
    </lineage>
</organism>
<dbReference type="Gene3D" id="1.10.1520.10">
    <property type="entry name" value="Ribonuclease III domain"/>
    <property type="match status" value="1"/>
</dbReference>
<keyword evidence="3" id="KW-0689">Ribosomal protein</keyword>
<dbReference type="EMBL" id="KV423970">
    <property type="protein sequence ID" value="KZT56954.1"/>
    <property type="molecule type" value="Genomic_DNA"/>
</dbReference>
<protein>
    <recommendedName>
        <fullName evidence="7">Large ribosomal subunit protein mL44</fullName>
    </recommendedName>
</protein>
<feature type="domain" description="Large ribosomal subunit protein mL44 dsRNA binding" evidence="9">
    <location>
        <begin position="202"/>
        <end position="280"/>
    </location>
</feature>
<evidence type="ECO:0000256" key="6">
    <source>
        <dbReference type="ARBA" id="ARBA00024034"/>
    </source>
</evidence>
<evidence type="ECO:0000256" key="4">
    <source>
        <dbReference type="ARBA" id="ARBA00023128"/>
    </source>
</evidence>
<evidence type="ECO:0000259" key="9">
    <source>
        <dbReference type="Pfam" id="PF22892"/>
    </source>
</evidence>
<evidence type="ECO:0000256" key="1">
    <source>
        <dbReference type="ARBA" id="ARBA00004173"/>
    </source>
</evidence>
<dbReference type="AlphaFoldDB" id="A0A165FMG9"/>
<dbReference type="PANTHER" id="PTHR11207:SF32">
    <property type="entry name" value="LARGE RIBOSOMAL SUBUNIT PROTEIN ML44"/>
    <property type="match status" value="1"/>
</dbReference>
<evidence type="ECO:0000256" key="2">
    <source>
        <dbReference type="ARBA" id="ARBA00022884"/>
    </source>
</evidence>
<gene>
    <name evidence="10" type="ORF">CALCODRAFT_524158</name>
</gene>
<dbReference type="STRING" id="1353952.A0A165FMG9"/>
<accession>A0A165FMG9</accession>
<dbReference type="OrthoDB" id="67027at2759"/>
<dbReference type="GO" id="GO:0005739">
    <property type="term" value="C:mitochondrion"/>
    <property type="evidence" value="ECO:0007669"/>
    <property type="project" value="TreeGrafter"/>
</dbReference>
<feature type="region of interest" description="Disordered" evidence="8">
    <location>
        <begin position="299"/>
        <end position="344"/>
    </location>
</feature>
<dbReference type="GO" id="GO:0006396">
    <property type="term" value="P:RNA processing"/>
    <property type="evidence" value="ECO:0007669"/>
    <property type="project" value="InterPro"/>
</dbReference>
<keyword evidence="11" id="KW-1185">Reference proteome</keyword>
<dbReference type="PANTHER" id="PTHR11207">
    <property type="entry name" value="RIBONUCLEASE III"/>
    <property type="match status" value="1"/>
</dbReference>
<reference evidence="10 11" key="1">
    <citation type="journal article" date="2016" name="Mol. Biol. Evol.">
        <title>Comparative Genomics of Early-Diverging Mushroom-Forming Fungi Provides Insights into the Origins of Lignocellulose Decay Capabilities.</title>
        <authorList>
            <person name="Nagy L.G."/>
            <person name="Riley R."/>
            <person name="Tritt A."/>
            <person name="Adam C."/>
            <person name="Daum C."/>
            <person name="Floudas D."/>
            <person name="Sun H."/>
            <person name="Yadav J.S."/>
            <person name="Pangilinan J."/>
            <person name="Larsson K.H."/>
            <person name="Matsuura K."/>
            <person name="Barry K."/>
            <person name="Labutti K."/>
            <person name="Kuo R."/>
            <person name="Ohm R.A."/>
            <person name="Bhattacharya S.S."/>
            <person name="Shirouzu T."/>
            <person name="Yoshinaga Y."/>
            <person name="Martin F.M."/>
            <person name="Grigoriev I.V."/>
            <person name="Hibbett D.S."/>
        </authorList>
    </citation>
    <scope>NUCLEOTIDE SEQUENCE [LARGE SCALE GENOMIC DNA]</scope>
    <source>
        <strain evidence="10 11">HHB12733</strain>
    </source>
</reference>
<evidence type="ECO:0000256" key="8">
    <source>
        <dbReference type="SAM" id="MobiDB-lite"/>
    </source>
</evidence>
<dbReference type="GO" id="GO:0003725">
    <property type="term" value="F:double-stranded RNA binding"/>
    <property type="evidence" value="ECO:0007669"/>
    <property type="project" value="InterPro"/>
</dbReference>
<dbReference type="FunCoup" id="A0A165FMG9">
    <property type="interactions" value="194"/>
</dbReference>
<evidence type="ECO:0000256" key="7">
    <source>
        <dbReference type="ARBA" id="ARBA00035187"/>
    </source>
</evidence>
<dbReference type="Proteomes" id="UP000076842">
    <property type="component" value="Unassembled WGS sequence"/>
</dbReference>
<feature type="compositionally biased region" description="Pro residues" evidence="8">
    <location>
        <begin position="316"/>
        <end position="325"/>
    </location>
</feature>
<dbReference type="InterPro" id="IPR044443">
    <property type="entry name" value="Ribosomal_mL44_DSRM_fung"/>
</dbReference>
<keyword evidence="4" id="KW-0496">Mitochondrion</keyword>
<dbReference type="CDD" id="cd19873">
    <property type="entry name" value="DSRM_MRPL3_like"/>
    <property type="match status" value="1"/>
</dbReference>
<dbReference type="Gene3D" id="3.30.160.20">
    <property type="match status" value="1"/>
</dbReference>
<evidence type="ECO:0000313" key="11">
    <source>
        <dbReference type="Proteomes" id="UP000076842"/>
    </source>
</evidence>
<dbReference type="Pfam" id="PF22892">
    <property type="entry name" value="DSRM_MRPL44"/>
    <property type="match status" value="1"/>
</dbReference>
<proteinExistence type="inferred from homology"/>
<dbReference type="GO" id="GO:0003735">
    <property type="term" value="F:structural constituent of ribosome"/>
    <property type="evidence" value="ECO:0007669"/>
    <property type="project" value="TreeGrafter"/>
</dbReference>
<dbReference type="InterPro" id="IPR036389">
    <property type="entry name" value="RNase_III_sf"/>
</dbReference>
<evidence type="ECO:0000256" key="5">
    <source>
        <dbReference type="ARBA" id="ARBA00023274"/>
    </source>
</evidence>
<keyword evidence="5" id="KW-0687">Ribonucleoprotein</keyword>
<evidence type="ECO:0000256" key="3">
    <source>
        <dbReference type="ARBA" id="ARBA00022980"/>
    </source>
</evidence>
<evidence type="ECO:0000313" key="10">
    <source>
        <dbReference type="EMBL" id="KZT56954.1"/>
    </source>
</evidence>
<comment type="similarity">
    <text evidence="6">Belongs to the ribonuclease III family. Mitochondrion-specific ribosomal protein mL44 subfamily.</text>
</comment>
<comment type="subcellular location">
    <subcellularLocation>
        <location evidence="1">Mitochondrion</location>
    </subcellularLocation>
</comment>
<dbReference type="InterPro" id="IPR044444">
    <property type="entry name" value="Ribosomal_mL44_DSRM_metazoa"/>
</dbReference>
<dbReference type="SUPFAM" id="SSF69065">
    <property type="entry name" value="RNase III domain-like"/>
    <property type="match status" value="1"/>
</dbReference>
<name>A0A165FMG9_9BASI</name>
<dbReference type="SUPFAM" id="SSF54768">
    <property type="entry name" value="dsRNA-binding domain-like"/>
    <property type="match status" value="1"/>
</dbReference>